<comment type="caution">
    <text evidence="2">The sequence shown here is derived from an EMBL/GenBank/DDBJ whole genome shotgun (WGS) entry which is preliminary data.</text>
</comment>
<name>A0ABR0JDV1_9EURO</name>
<evidence type="ECO:0008006" key="4">
    <source>
        <dbReference type="Google" id="ProtNLM"/>
    </source>
</evidence>
<dbReference type="EMBL" id="JAVRRF010000008">
    <property type="protein sequence ID" value="KAK5062136.1"/>
    <property type="molecule type" value="Genomic_DNA"/>
</dbReference>
<gene>
    <name evidence="2" type="ORF">LTR69_004494</name>
</gene>
<accession>A0ABR0JDV1</accession>
<proteinExistence type="predicted"/>
<keyword evidence="1" id="KW-0472">Membrane</keyword>
<protein>
    <recommendedName>
        <fullName evidence="4">Peptidase A1 domain-containing protein</fullName>
    </recommendedName>
</protein>
<reference evidence="2 3" key="1">
    <citation type="submission" date="2023-08" db="EMBL/GenBank/DDBJ databases">
        <title>Black Yeasts Isolated from many extreme environments.</title>
        <authorList>
            <person name="Coleine C."/>
            <person name="Stajich J.E."/>
            <person name="Selbmann L."/>
        </authorList>
    </citation>
    <scope>NUCLEOTIDE SEQUENCE [LARGE SCALE GENOMIC DNA]</scope>
    <source>
        <strain evidence="2 3">CCFEE 6328</strain>
    </source>
</reference>
<evidence type="ECO:0000313" key="3">
    <source>
        <dbReference type="Proteomes" id="UP001345691"/>
    </source>
</evidence>
<keyword evidence="1" id="KW-0812">Transmembrane</keyword>
<keyword evidence="1" id="KW-1133">Transmembrane helix</keyword>
<organism evidence="2 3">
    <name type="scientific">Exophiala sideris</name>
    <dbReference type="NCBI Taxonomy" id="1016849"/>
    <lineage>
        <taxon>Eukaryota</taxon>
        <taxon>Fungi</taxon>
        <taxon>Dikarya</taxon>
        <taxon>Ascomycota</taxon>
        <taxon>Pezizomycotina</taxon>
        <taxon>Eurotiomycetes</taxon>
        <taxon>Chaetothyriomycetidae</taxon>
        <taxon>Chaetothyriales</taxon>
        <taxon>Herpotrichiellaceae</taxon>
        <taxon>Exophiala</taxon>
    </lineage>
</organism>
<dbReference type="PANTHER" id="PTHR35394">
    <property type="entry name" value="DUF3176 DOMAIN-CONTAINING PROTEIN"/>
    <property type="match status" value="1"/>
</dbReference>
<sequence>MTYSNFAGELGSSPQIDQGMLGAINTGIFDFGDSHNVSPICTTGNCTWPRYTSIGVCSQCFDVTTQVDKSCQTSTTNASDADTFNPNLERPCTYRLLNGLKISESGPADAFVMSPNTSDSINFGDQNVRAYLTILSAMNATWTVDGTDQLSYVISDVNATECGVWLCERTYNGSVTNNTFSEQVVETSTDVELGHQTGFNVFDYQAIGTAFEGSGSDIVGIWTGYVRVGNFFSELIIPSGPYASFLYSLDFDGLSKMMNSLAASMTTHIRKTGNVAEARVPAVGTMWQDVAFVQVQWAWITLPAALLALALWLLVVTAVVNSRQGTKLWKGSSIAAFYHPLSTDGRHVLKEAAHPRRVHRVAEDLNVRWTEKECFTTI</sequence>
<dbReference type="Proteomes" id="UP001345691">
    <property type="component" value="Unassembled WGS sequence"/>
</dbReference>
<evidence type="ECO:0000256" key="1">
    <source>
        <dbReference type="SAM" id="Phobius"/>
    </source>
</evidence>
<evidence type="ECO:0000313" key="2">
    <source>
        <dbReference type="EMBL" id="KAK5062136.1"/>
    </source>
</evidence>
<keyword evidence="3" id="KW-1185">Reference proteome</keyword>
<dbReference type="PANTHER" id="PTHR35394:SF5">
    <property type="entry name" value="DUF3176 DOMAIN-CONTAINING PROTEIN"/>
    <property type="match status" value="1"/>
</dbReference>
<feature type="transmembrane region" description="Helical" evidence="1">
    <location>
        <begin position="297"/>
        <end position="320"/>
    </location>
</feature>